<feature type="repeat" description="RCC1" evidence="2">
    <location>
        <begin position="424"/>
        <end position="484"/>
    </location>
</feature>
<keyword evidence="1" id="KW-0677">Repeat</keyword>
<feature type="repeat" description="RCC1" evidence="2">
    <location>
        <begin position="256"/>
        <end position="315"/>
    </location>
</feature>
<dbReference type="GO" id="GO:0031410">
    <property type="term" value="C:cytoplasmic vesicle"/>
    <property type="evidence" value="ECO:0007669"/>
    <property type="project" value="UniProtKB-ARBA"/>
</dbReference>
<dbReference type="Proteomes" id="UP000695562">
    <property type="component" value="Unassembled WGS sequence"/>
</dbReference>
<keyword evidence="6" id="KW-1185">Reference proteome</keyword>
<feature type="compositionally biased region" description="Low complexity" evidence="3">
    <location>
        <begin position="187"/>
        <end position="219"/>
    </location>
</feature>
<evidence type="ECO:0000256" key="1">
    <source>
        <dbReference type="ARBA" id="ARBA00022737"/>
    </source>
</evidence>
<dbReference type="InterPro" id="IPR000408">
    <property type="entry name" value="Reg_chr_condens"/>
</dbReference>
<name>A0A8J4Q1P1_9MYCE</name>
<sequence>MEDFVHTDETTSSRLCFIWGKTPDGDIDKPTILSNLRNKNIVQVSCGGNHSLAISNNGDLYSWGSNPNGQLGHSDTNQYKAPKGIKTFSLLKACNGDTPVQVSSGIDFSFALSDHGLVYAWGLGIEGQLANGSMSVEDLSSTISTTCSSGSNSPSLASSTSSISSIASSSSNPVVYHPSLFLSRPSSSTATTAEDSSSGNSSSSSNSCNNSSNNSSNNSTPILKQTTPKIVTSLGSINVLMLSCGASHALCLSKQGHVYSWGNNDHGKLGHGEDPSFSPAPPKFITSPKKIKSIERITVLSVSCGWAHSMLIDYNSEIYTWGKGSDGQLGNGHKQDLWSPQEIPRVIDQQEQIIQIACGYFHSAFVTFQSKQLYTFGWRIPLGHGSIDDGEDQTTPKLVKTLVDKNIKQVSCGYSHTLVVTDEGDCYSFGQGDYNQLGIPLDCTSSDPTSNIICLTPTKLKTLSNYFIETVSCGRWHSMAVGVPRSISSSSSLSSIDNTSNDVIGSDLDSDSTTTTIVAKPIGYQDPHKDIFECLSANYQSFIQYVNENNGNNNGNFDKSFFLLQDYIHDDSNSNSSSTNNEEDIEDKKDKEKQQLQQQQQQQDNDIVPTISKPFYDKYLGFFFKSKVPPPQTTIPNPNVNEDLVDLLTNKFLPKFDQNRLEAKWKEVWRKGLPISLRASIWKKAIGNKLGINRDFFEGLHQLIVDLRNRHKHDLLANPDFDVDPPDTLPKEYINYIKTVNMIKIDLPRTFPTLNLFNSSGPLQEQLCDVLLMYSMWNSEIGYVQGMSYVAAIFCLYLDTFDAFVAFTNMLNTHFFTSLYRMDVREIIKHVQVFDLLFKQHLPNLFHQFKQLELSTEHFLLEWFMTLFTKLLPFHIVCRIWDCFLIEGESFIYSASIGILRSCRKFITNSNFEETLNIIRSVPHDFKEERLFKSIKAIYIPKNVEKFITSMQDNYHHNHHNQISS</sequence>
<dbReference type="PANTHER" id="PTHR22872">
    <property type="entry name" value="BTK-BINDING PROTEIN-RELATED"/>
    <property type="match status" value="1"/>
</dbReference>
<protein>
    <recommendedName>
        <fullName evidence="4">Rab-GAP TBC domain-containing protein</fullName>
    </recommendedName>
</protein>
<dbReference type="InterPro" id="IPR035969">
    <property type="entry name" value="Rab-GAP_TBC_sf"/>
</dbReference>
<proteinExistence type="predicted"/>
<dbReference type="AlphaFoldDB" id="A0A8J4Q1P1"/>
<dbReference type="SUPFAM" id="SSF50985">
    <property type="entry name" value="RCC1/BLIP-II"/>
    <property type="match status" value="2"/>
</dbReference>
<feature type="repeat" description="RCC1" evidence="2">
    <location>
        <begin position="371"/>
        <end position="423"/>
    </location>
</feature>
<dbReference type="InterPro" id="IPR058923">
    <property type="entry name" value="RCC1-like_dom"/>
</dbReference>
<evidence type="ECO:0000313" key="5">
    <source>
        <dbReference type="EMBL" id="KAF2078186.1"/>
    </source>
</evidence>
<dbReference type="GO" id="GO:0019899">
    <property type="term" value="F:enzyme binding"/>
    <property type="evidence" value="ECO:0007669"/>
    <property type="project" value="UniProtKB-ARBA"/>
</dbReference>
<dbReference type="GO" id="GO:0016192">
    <property type="term" value="P:vesicle-mediated transport"/>
    <property type="evidence" value="ECO:0007669"/>
    <property type="project" value="UniProtKB-ARBA"/>
</dbReference>
<dbReference type="Gene3D" id="1.10.10.750">
    <property type="entry name" value="Ypt/Rab-GAP domain of gyp1p, domain 1"/>
    <property type="match status" value="1"/>
</dbReference>
<reference evidence="5" key="1">
    <citation type="submission" date="2020-01" db="EMBL/GenBank/DDBJ databases">
        <title>Development of genomics and gene disruption for Polysphondylium violaceum indicates a role for the polyketide synthase stlB in stalk morphogenesis.</title>
        <authorList>
            <person name="Narita B."/>
            <person name="Kawabe Y."/>
            <person name="Kin K."/>
            <person name="Saito T."/>
            <person name="Gibbs R."/>
            <person name="Kuspa A."/>
            <person name="Muzny D."/>
            <person name="Queller D."/>
            <person name="Richards S."/>
            <person name="Strassman J."/>
            <person name="Sucgang R."/>
            <person name="Worley K."/>
            <person name="Schaap P."/>
        </authorList>
    </citation>
    <scope>NUCLEOTIDE SEQUENCE</scope>
    <source>
        <strain evidence="5">QSvi11</strain>
    </source>
</reference>
<feature type="repeat" description="RCC1" evidence="2">
    <location>
        <begin position="58"/>
        <end position="115"/>
    </location>
</feature>
<feature type="compositionally biased region" description="Low complexity" evidence="3">
    <location>
        <begin position="595"/>
        <end position="604"/>
    </location>
</feature>
<dbReference type="FunFam" id="1.10.472.80:FF:000006">
    <property type="entry name" value="TBC1 domain family member 14"/>
    <property type="match status" value="1"/>
</dbReference>
<evidence type="ECO:0000256" key="3">
    <source>
        <dbReference type="SAM" id="MobiDB-lite"/>
    </source>
</evidence>
<dbReference type="Pfam" id="PF25390">
    <property type="entry name" value="WD40_RLD"/>
    <property type="match status" value="1"/>
</dbReference>
<feature type="region of interest" description="Disordered" evidence="3">
    <location>
        <begin position="187"/>
        <end position="223"/>
    </location>
</feature>
<dbReference type="InterPro" id="IPR000195">
    <property type="entry name" value="Rab-GAP-TBC_dom"/>
</dbReference>
<dbReference type="PRINTS" id="PR00633">
    <property type="entry name" value="RCCNDNSATION"/>
</dbReference>
<dbReference type="Pfam" id="PF00566">
    <property type="entry name" value="RabGAP-TBC"/>
    <property type="match status" value="1"/>
</dbReference>
<feature type="repeat" description="RCC1" evidence="2">
    <location>
        <begin position="14"/>
        <end position="57"/>
    </location>
</feature>
<accession>A0A8J4Q1P1</accession>
<dbReference type="PROSITE" id="PS50086">
    <property type="entry name" value="TBC_RABGAP"/>
    <property type="match status" value="1"/>
</dbReference>
<feature type="repeat" description="RCC1" evidence="2">
    <location>
        <begin position="316"/>
        <end position="369"/>
    </location>
</feature>
<dbReference type="Gene3D" id="1.10.472.80">
    <property type="entry name" value="Ypt/Rab-GAP domain of gyp1p, domain 3"/>
    <property type="match status" value="1"/>
</dbReference>
<evidence type="ECO:0000256" key="2">
    <source>
        <dbReference type="PROSITE-ProRule" id="PRU00235"/>
    </source>
</evidence>
<dbReference type="SUPFAM" id="SSF47923">
    <property type="entry name" value="Ypt/Rab-GAP domain of gyp1p"/>
    <property type="match status" value="2"/>
</dbReference>
<dbReference type="Gene3D" id="2.130.10.30">
    <property type="entry name" value="Regulator of chromosome condensation 1/beta-lactamase-inhibitor protein II"/>
    <property type="match status" value="3"/>
</dbReference>
<dbReference type="OrthoDB" id="294251at2759"/>
<dbReference type="SMART" id="SM00164">
    <property type="entry name" value="TBC"/>
    <property type="match status" value="1"/>
</dbReference>
<dbReference type="PROSITE" id="PS00626">
    <property type="entry name" value="RCC1_2"/>
    <property type="match status" value="3"/>
</dbReference>
<dbReference type="EMBL" id="AJWJ01000009">
    <property type="protein sequence ID" value="KAF2078186.1"/>
    <property type="molecule type" value="Genomic_DNA"/>
</dbReference>
<evidence type="ECO:0000313" key="6">
    <source>
        <dbReference type="Proteomes" id="UP000695562"/>
    </source>
</evidence>
<dbReference type="InterPro" id="IPR009091">
    <property type="entry name" value="RCC1/BLIP-II"/>
</dbReference>
<dbReference type="Pfam" id="PF00415">
    <property type="entry name" value="RCC1"/>
    <property type="match status" value="1"/>
</dbReference>
<organism evidence="5 6">
    <name type="scientific">Polysphondylium violaceum</name>
    <dbReference type="NCBI Taxonomy" id="133409"/>
    <lineage>
        <taxon>Eukaryota</taxon>
        <taxon>Amoebozoa</taxon>
        <taxon>Evosea</taxon>
        <taxon>Eumycetozoa</taxon>
        <taxon>Dictyostelia</taxon>
        <taxon>Dictyosteliales</taxon>
        <taxon>Dictyosteliaceae</taxon>
        <taxon>Polysphondylium</taxon>
    </lineage>
</organism>
<feature type="domain" description="Rab-GAP TBC" evidence="4">
    <location>
        <begin position="672"/>
        <end position="888"/>
    </location>
</feature>
<dbReference type="PROSITE" id="PS50012">
    <property type="entry name" value="RCC1_3"/>
    <property type="match status" value="6"/>
</dbReference>
<gene>
    <name evidence="5" type="ORF">CYY_000476</name>
</gene>
<dbReference type="Gene3D" id="1.10.8.270">
    <property type="entry name" value="putative rabgap domain of human tbc1 domain family member 14 like domains"/>
    <property type="match status" value="1"/>
</dbReference>
<evidence type="ECO:0000259" key="4">
    <source>
        <dbReference type="PROSITE" id="PS50086"/>
    </source>
</evidence>
<dbReference type="InterPro" id="IPR051625">
    <property type="entry name" value="Signaling_Regulatory_Domain"/>
</dbReference>
<feature type="region of interest" description="Disordered" evidence="3">
    <location>
        <begin position="572"/>
        <end position="608"/>
    </location>
</feature>
<comment type="caution">
    <text evidence="5">The sequence shown here is derived from an EMBL/GenBank/DDBJ whole genome shotgun (WGS) entry which is preliminary data.</text>
</comment>
<dbReference type="GO" id="GO:0005773">
    <property type="term" value="C:vacuole"/>
    <property type="evidence" value="ECO:0007669"/>
    <property type="project" value="UniProtKB-ARBA"/>
</dbReference>